<dbReference type="AlphaFoldDB" id="A0AAW0FJC0"/>
<sequence length="183" mass="20729">MLSLFNREKQQEKSLRKQLIKESNFITQMSAEIRDKIPEQTDHPLLNKVMREGPTLAEGGDSLLERLDDLSALEKPCKKLELKTLKRDATRYSVDVTTWSQHAKKSLRLQDLGHLNMTMSPTQSGATTRNNSASTSSSTINETYVHPVKYWDWALVDKINASVKTRPANLTSDRTNELGSDVQ</sequence>
<evidence type="ECO:0000256" key="1">
    <source>
        <dbReference type="SAM" id="MobiDB-lite"/>
    </source>
</evidence>
<reference evidence="2 3" key="1">
    <citation type="submission" date="2022-09" db="EMBL/GenBank/DDBJ databases">
        <authorList>
            <person name="Palmer J.M."/>
        </authorList>
    </citation>
    <scope>NUCLEOTIDE SEQUENCE [LARGE SCALE GENOMIC DNA]</scope>
    <source>
        <strain evidence="2 3">DSM 7382</strain>
    </source>
</reference>
<protein>
    <submittedName>
        <fullName evidence="2">Uncharacterized protein</fullName>
    </submittedName>
</protein>
<name>A0AAW0FJC0_9APHY</name>
<evidence type="ECO:0000313" key="2">
    <source>
        <dbReference type="EMBL" id="KAK7681803.1"/>
    </source>
</evidence>
<proteinExistence type="predicted"/>
<gene>
    <name evidence="2" type="ORF">QCA50_015150</name>
</gene>
<feature type="compositionally biased region" description="Low complexity" evidence="1">
    <location>
        <begin position="127"/>
        <end position="138"/>
    </location>
</feature>
<dbReference type="EMBL" id="JASBNA010000039">
    <property type="protein sequence ID" value="KAK7681803.1"/>
    <property type="molecule type" value="Genomic_DNA"/>
</dbReference>
<comment type="caution">
    <text evidence="2">The sequence shown here is derived from an EMBL/GenBank/DDBJ whole genome shotgun (WGS) entry which is preliminary data.</text>
</comment>
<accession>A0AAW0FJC0</accession>
<dbReference type="Proteomes" id="UP001385951">
    <property type="component" value="Unassembled WGS sequence"/>
</dbReference>
<evidence type="ECO:0000313" key="3">
    <source>
        <dbReference type="Proteomes" id="UP001385951"/>
    </source>
</evidence>
<feature type="region of interest" description="Disordered" evidence="1">
    <location>
        <begin position="110"/>
        <end position="138"/>
    </location>
</feature>
<feature type="compositionally biased region" description="Polar residues" evidence="1">
    <location>
        <begin position="117"/>
        <end position="126"/>
    </location>
</feature>
<keyword evidence="3" id="KW-1185">Reference proteome</keyword>
<organism evidence="2 3">
    <name type="scientific">Cerrena zonata</name>
    <dbReference type="NCBI Taxonomy" id="2478898"/>
    <lineage>
        <taxon>Eukaryota</taxon>
        <taxon>Fungi</taxon>
        <taxon>Dikarya</taxon>
        <taxon>Basidiomycota</taxon>
        <taxon>Agaricomycotina</taxon>
        <taxon>Agaricomycetes</taxon>
        <taxon>Polyporales</taxon>
        <taxon>Cerrenaceae</taxon>
        <taxon>Cerrena</taxon>
    </lineage>
</organism>